<dbReference type="EMBL" id="SEKV01000335">
    <property type="protein sequence ID" value="TFY58847.1"/>
    <property type="molecule type" value="Genomic_DNA"/>
</dbReference>
<reference evidence="1 2" key="1">
    <citation type="submission" date="2019-01" db="EMBL/GenBank/DDBJ databases">
        <title>Genome sequencing of the rare red list fungi Fomitopsis rosea.</title>
        <authorList>
            <person name="Buettner E."/>
            <person name="Kellner H."/>
        </authorList>
    </citation>
    <scope>NUCLEOTIDE SEQUENCE [LARGE SCALE GENOMIC DNA]</scope>
    <source>
        <strain evidence="1 2">DSM 105464</strain>
    </source>
</reference>
<dbReference type="Proteomes" id="UP000298390">
    <property type="component" value="Unassembled WGS sequence"/>
</dbReference>
<comment type="caution">
    <text evidence="1">The sequence shown here is derived from an EMBL/GenBank/DDBJ whole genome shotgun (WGS) entry which is preliminary data.</text>
</comment>
<evidence type="ECO:0000313" key="2">
    <source>
        <dbReference type="Proteomes" id="UP000298390"/>
    </source>
</evidence>
<gene>
    <name evidence="1" type="ORF">EVJ58_g6153</name>
</gene>
<name>A0A4Y9YB91_9APHY</name>
<protein>
    <submittedName>
        <fullName evidence="1">Uncharacterized protein</fullName>
    </submittedName>
</protein>
<sequence>MVNNPRTVPHNRVDIADQVEKILIGTQAKICFHSVVPLLQAFPLMFSLRLVSVLDKLHANHLGFSDWSAEEREIEAATMDITK</sequence>
<evidence type="ECO:0000313" key="1">
    <source>
        <dbReference type="EMBL" id="TFY58847.1"/>
    </source>
</evidence>
<dbReference type="AlphaFoldDB" id="A0A4Y9YB91"/>
<accession>A0A4Y9YB91</accession>
<organism evidence="1 2">
    <name type="scientific">Rhodofomes roseus</name>
    <dbReference type="NCBI Taxonomy" id="34475"/>
    <lineage>
        <taxon>Eukaryota</taxon>
        <taxon>Fungi</taxon>
        <taxon>Dikarya</taxon>
        <taxon>Basidiomycota</taxon>
        <taxon>Agaricomycotina</taxon>
        <taxon>Agaricomycetes</taxon>
        <taxon>Polyporales</taxon>
        <taxon>Rhodofomes</taxon>
    </lineage>
</organism>
<dbReference type="STRING" id="34475.A0A4Y9YB91"/>
<proteinExistence type="predicted"/>